<dbReference type="AlphaFoldDB" id="A0AAW0D8Z6"/>
<dbReference type="GO" id="GO:0005634">
    <property type="term" value="C:nucleus"/>
    <property type="evidence" value="ECO:0007669"/>
    <property type="project" value="UniProtKB-SubCell"/>
</dbReference>
<dbReference type="GO" id="GO:0000981">
    <property type="term" value="F:DNA-binding transcription factor activity, RNA polymerase II-specific"/>
    <property type="evidence" value="ECO:0007669"/>
    <property type="project" value="InterPro"/>
</dbReference>
<dbReference type="SUPFAM" id="SSF57701">
    <property type="entry name" value="Zn2/Cys6 DNA-binding domain"/>
    <property type="match status" value="1"/>
</dbReference>
<evidence type="ECO:0000256" key="4">
    <source>
        <dbReference type="ARBA" id="ARBA00023163"/>
    </source>
</evidence>
<feature type="region of interest" description="Disordered" evidence="6">
    <location>
        <begin position="81"/>
        <end position="139"/>
    </location>
</feature>
<name>A0AAW0D8Z6_9AGAR</name>
<dbReference type="Gene3D" id="4.10.240.10">
    <property type="entry name" value="Zn(2)-C6 fungal-type DNA-binding domain"/>
    <property type="match status" value="1"/>
</dbReference>
<dbReference type="EMBL" id="JAWWNJ010000009">
    <property type="protein sequence ID" value="KAK7048805.1"/>
    <property type="molecule type" value="Genomic_DNA"/>
</dbReference>
<keyword evidence="3" id="KW-0805">Transcription regulation</keyword>
<sequence>MAQNKSRNSYSLLPLGGEAGKPRKACCNCRRRKIKCDGGRPECKNCLTSLGFRDCEYGDDGPTQSQVLQEQIAIVEARIEELQHPQKNPPDTIRLFDPYAAHRPDSTPSSRSGHSTPVVQSLAQRPEGSSSNSRQFGGVSQAEMEPLISNFLRHSSQFGYFLDARTFWEDATDRQSKGATPRPAAVLVDVVNLWAIHLSGSPDLLSHEADYLARALRMTAESLYGIAQSNNVVHRIQAEVLLVHYFMRNGRFLEGKYHLSAAVSLVLSSSLHRIRSRTSTSARTSLPPPRNPMEEFDRVNAFWTVLSLNNCWTSANESPSIISSTDSKIDTPWPLEIGSGLQASSIPVSYPFAHCAYSQAFPNTNSTTVTAFLSGQEDDGTSLAALHAKAAILFEKASLIASNYEPNGEHNSTCAHSFNSIDALIEKFKINLPAVQLRYGREILLIHTLAHNATIKLHKPVVSGDSPSRFRVLNAARSVVVLLSQVPVDKLGHIDAIMGSLLLAAFQAIVAEVWFLRDRRNGPGFHKEPVLFESMATILNFMTVLAPSCRLFESQLLVMQQWYQQLQI</sequence>
<dbReference type="Pfam" id="PF00172">
    <property type="entry name" value="Zn_clus"/>
    <property type="match status" value="1"/>
</dbReference>
<feature type="compositionally biased region" description="Polar residues" evidence="6">
    <location>
        <begin position="106"/>
        <end position="135"/>
    </location>
</feature>
<evidence type="ECO:0000256" key="2">
    <source>
        <dbReference type="ARBA" id="ARBA00022723"/>
    </source>
</evidence>
<protein>
    <submittedName>
        <fullName evidence="8">Fungal-trans domain-containing protein</fullName>
    </submittedName>
</protein>
<evidence type="ECO:0000259" key="7">
    <source>
        <dbReference type="PROSITE" id="PS50048"/>
    </source>
</evidence>
<feature type="domain" description="Zn(2)-C6 fungal-type" evidence="7">
    <location>
        <begin position="25"/>
        <end position="57"/>
    </location>
</feature>
<keyword evidence="2" id="KW-0479">Metal-binding</keyword>
<dbReference type="Proteomes" id="UP001362999">
    <property type="component" value="Unassembled WGS sequence"/>
</dbReference>
<evidence type="ECO:0000256" key="5">
    <source>
        <dbReference type="ARBA" id="ARBA00023242"/>
    </source>
</evidence>
<dbReference type="PANTHER" id="PTHR47338:SF29">
    <property type="entry name" value="ZN(2)-C6 FUNGAL-TYPE DOMAIN-CONTAINING PROTEIN"/>
    <property type="match status" value="1"/>
</dbReference>
<evidence type="ECO:0000313" key="9">
    <source>
        <dbReference type="Proteomes" id="UP001362999"/>
    </source>
</evidence>
<dbReference type="SMART" id="SM00066">
    <property type="entry name" value="GAL4"/>
    <property type="match status" value="1"/>
</dbReference>
<proteinExistence type="predicted"/>
<dbReference type="CDD" id="cd12148">
    <property type="entry name" value="fungal_TF_MHR"/>
    <property type="match status" value="1"/>
</dbReference>
<dbReference type="CDD" id="cd00067">
    <property type="entry name" value="GAL4"/>
    <property type="match status" value="1"/>
</dbReference>
<dbReference type="PROSITE" id="PS50048">
    <property type="entry name" value="ZN2_CY6_FUNGAL_2"/>
    <property type="match status" value="1"/>
</dbReference>
<evidence type="ECO:0000256" key="3">
    <source>
        <dbReference type="ARBA" id="ARBA00023015"/>
    </source>
</evidence>
<reference evidence="8 9" key="1">
    <citation type="journal article" date="2024" name="J Genomics">
        <title>Draft genome sequencing and assembly of Favolaschia claudopus CIRM-BRFM 2984 isolated from oak limbs.</title>
        <authorList>
            <person name="Navarro D."/>
            <person name="Drula E."/>
            <person name="Chaduli D."/>
            <person name="Cazenave R."/>
            <person name="Ahrendt S."/>
            <person name="Wang J."/>
            <person name="Lipzen A."/>
            <person name="Daum C."/>
            <person name="Barry K."/>
            <person name="Grigoriev I.V."/>
            <person name="Favel A."/>
            <person name="Rosso M.N."/>
            <person name="Martin F."/>
        </authorList>
    </citation>
    <scope>NUCLEOTIDE SEQUENCE [LARGE SCALE GENOMIC DNA]</scope>
    <source>
        <strain evidence="8 9">CIRM-BRFM 2984</strain>
    </source>
</reference>
<dbReference type="GO" id="GO:0008270">
    <property type="term" value="F:zinc ion binding"/>
    <property type="evidence" value="ECO:0007669"/>
    <property type="project" value="InterPro"/>
</dbReference>
<evidence type="ECO:0000313" key="8">
    <source>
        <dbReference type="EMBL" id="KAK7048805.1"/>
    </source>
</evidence>
<comment type="subcellular location">
    <subcellularLocation>
        <location evidence="1">Nucleus</location>
    </subcellularLocation>
</comment>
<evidence type="ECO:0000256" key="6">
    <source>
        <dbReference type="SAM" id="MobiDB-lite"/>
    </source>
</evidence>
<keyword evidence="5" id="KW-0539">Nucleus</keyword>
<keyword evidence="9" id="KW-1185">Reference proteome</keyword>
<dbReference type="InterPro" id="IPR001138">
    <property type="entry name" value="Zn2Cys6_DnaBD"/>
</dbReference>
<organism evidence="8 9">
    <name type="scientific">Favolaschia claudopus</name>
    <dbReference type="NCBI Taxonomy" id="2862362"/>
    <lineage>
        <taxon>Eukaryota</taxon>
        <taxon>Fungi</taxon>
        <taxon>Dikarya</taxon>
        <taxon>Basidiomycota</taxon>
        <taxon>Agaricomycotina</taxon>
        <taxon>Agaricomycetes</taxon>
        <taxon>Agaricomycetidae</taxon>
        <taxon>Agaricales</taxon>
        <taxon>Marasmiineae</taxon>
        <taxon>Mycenaceae</taxon>
        <taxon>Favolaschia</taxon>
    </lineage>
</organism>
<accession>A0AAW0D8Z6</accession>
<dbReference type="PANTHER" id="PTHR47338">
    <property type="entry name" value="ZN(II)2CYS6 TRANSCRIPTION FACTOR (EUROFUNG)-RELATED"/>
    <property type="match status" value="1"/>
</dbReference>
<comment type="caution">
    <text evidence="8">The sequence shown here is derived from an EMBL/GenBank/DDBJ whole genome shotgun (WGS) entry which is preliminary data.</text>
</comment>
<gene>
    <name evidence="8" type="ORF">R3P38DRAFT_2506133</name>
</gene>
<dbReference type="PROSITE" id="PS00463">
    <property type="entry name" value="ZN2_CY6_FUNGAL_1"/>
    <property type="match status" value="1"/>
</dbReference>
<evidence type="ECO:0000256" key="1">
    <source>
        <dbReference type="ARBA" id="ARBA00004123"/>
    </source>
</evidence>
<dbReference type="InterPro" id="IPR036864">
    <property type="entry name" value="Zn2-C6_fun-type_DNA-bd_sf"/>
</dbReference>
<dbReference type="InterPro" id="IPR050815">
    <property type="entry name" value="TF_fung"/>
</dbReference>
<keyword evidence="4" id="KW-0804">Transcription</keyword>